<feature type="transmembrane region" description="Helical" evidence="8">
    <location>
        <begin position="318"/>
        <end position="339"/>
    </location>
</feature>
<feature type="transmembrane region" description="Helical" evidence="8">
    <location>
        <begin position="406"/>
        <end position="428"/>
    </location>
</feature>
<comment type="subcellular location">
    <subcellularLocation>
        <location evidence="1">Cell membrane</location>
        <topology evidence="1">Multi-pass membrane protein</topology>
    </subcellularLocation>
</comment>
<name>A0A0R0AB89_9GAMM</name>
<keyword evidence="4 8" id="KW-0812">Transmembrane</keyword>
<dbReference type="InterPro" id="IPR011066">
    <property type="entry name" value="MscS_channel_C_sf"/>
</dbReference>
<feature type="transmembrane region" description="Helical" evidence="8">
    <location>
        <begin position="605"/>
        <end position="631"/>
    </location>
</feature>
<keyword evidence="12" id="KW-1185">Reference proteome</keyword>
<dbReference type="Pfam" id="PF00924">
    <property type="entry name" value="MS_channel_2nd"/>
    <property type="match status" value="1"/>
</dbReference>
<dbReference type="EMBL" id="LLXS01000020">
    <property type="protein sequence ID" value="KRG42251.1"/>
    <property type="molecule type" value="Genomic_DNA"/>
</dbReference>
<dbReference type="SUPFAM" id="SSF82861">
    <property type="entry name" value="Mechanosensitive channel protein MscS (YggB), transmembrane region"/>
    <property type="match status" value="1"/>
</dbReference>
<reference evidence="11 12" key="1">
    <citation type="submission" date="2015-10" db="EMBL/GenBank/DDBJ databases">
        <title>Genome sequencing and analysis of members of genus Stenotrophomonas.</title>
        <authorList>
            <person name="Patil P.P."/>
            <person name="Midha S."/>
            <person name="Patil P.B."/>
        </authorList>
    </citation>
    <scope>NUCLEOTIDE SEQUENCE [LARGE SCALE GENOMIC DNA]</scope>
    <source>
        <strain evidence="11 12">JCM 9942</strain>
    </source>
</reference>
<dbReference type="Pfam" id="PF12607">
    <property type="entry name" value="DUF3772"/>
    <property type="match status" value="1"/>
</dbReference>
<feature type="transmembrane region" description="Helical" evidence="8">
    <location>
        <begin position="489"/>
        <end position="516"/>
    </location>
</feature>
<feature type="transmembrane region" description="Helical" evidence="8">
    <location>
        <begin position="193"/>
        <end position="214"/>
    </location>
</feature>
<dbReference type="InterPro" id="IPR006685">
    <property type="entry name" value="MscS_channel_2nd"/>
</dbReference>
<evidence type="ECO:0000256" key="2">
    <source>
        <dbReference type="ARBA" id="ARBA00008017"/>
    </source>
</evidence>
<dbReference type="Proteomes" id="UP000050836">
    <property type="component" value="Unassembled WGS sequence"/>
</dbReference>
<dbReference type="Gene3D" id="2.30.30.60">
    <property type="match status" value="1"/>
</dbReference>
<dbReference type="InterPro" id="IPR011014">
    <property type="entry name" value="MscS_channel_TM-2"/>
</dbReference>
<dbReference type="PANTHER" id="PTHR30347:SF9">
    <property type="entry name" value="MINICONDUCTANCE MECHANOSENSITIVE CHANNEL MSCM"/>
    <property type="match status" value="1"/>
</dbReference>
<feature type="transmembrane region" description="Helical" evidence="8">
    <location>
        <begin position="536"/>
        <end position="557"/>
    </location>
</feature>
<dbReference type="SUPFAM" id="SSF50182">
    <property type="entry name" value="Sm-like ribonucleoproteins"/>
    <property type="match status" value="1"/>
</dbReference>
<dbReference type="InterPro" id="IPR010920">
    <property type="entry name" value="LSM_dom_sf"/>
</dbReference>
<dbReference type="InterPro" id="IPR052702">
    <property type="entry name" value="MscS-like_channel"/>
</dbReference>
<keyword evidence="3" id="KW-1003">Cell membrane</keyword>
<feature type="transmembrane region" description="Helical" evidence="8">
    <location>
        <begin position="277"/>
        <end position="297"/>
    </location>
</feature>
<dbReference type="InterPro" id="IPR023408">
    <property type="entry name" value="MscS_beta-dom_sf"/>
</dbReference>
<dbReference type="SUPFAM" id="SSF82689">
    <property type="entry name" value="Mechanosensitive channel protein MscS (YggB), C-terminal domain"/>
    <property type="match status" value="1"/>
</dbReference>
<dbReference type="GO" id="GO:0008381">
    <property type="term" value="F:mechanosensitive monoatomic ion channel activity"/>
    <property type="evidence" value="ECO:0007669"/>
    <property type="project" value="UniProtKB-ARBA"/>
</dbReference>
<evidence type="ECO:0000256" key="8">
    <source>
        <dbReference type="SAM" id="Phobius"/>
    </source>
</evidence>
<evidence type="ECO:0000259" key="10">
    <source>
        <dbReference type="Pfam" id="PF12607"/>
    </source>
</evidence>
<feature type="domain" description="Mechanosensitive ion channel MscS" evidence="9">
    <location>
        <begin position="620"/>
        <end position="685"/>
    </location>
</feature>
<gene>
    <name evidence="11" type="ORF">ARC78_09795</name>
</gene>
<dbReference type="Gene3D" id="3.30.70.100">
    <property type="match status" value="1"/>
</dbReference>
<keyword evidence="6 8" id="KW-0472">Membrane</keyword>
<sequence length="794" mass="85112">MVGTGLSVEPARAAPQAAASAGLTPQLRIEQAGKLFASTQHAMDDADAPETLKTLSEQAAQAQREAESSVQALAPELAQLDARIEQLGPAPEGGEVADIARQRKALERQRDQIDAAIKRGKLLAEDARQLGEAIEKMRAQQFGEQLGRKVGSPLSPALWRQFFAQLPDDVGRFQSLYRQAGNGMRQATARHGWAAPLVGAAVALVLLFPLRLWLRHLGRRYAASERAPAGRLRRTGLAVWLLLVGTLMPWLASLAMVAGLHEISAIAPRLERVAEQFSLATLVAAFIGALAACLLVPKRPSWRLLDIDDLAALRLRRFAWAAAGLTWLTMLLRAVNAAARTSQVGTVTLDGLIALTYVVLIMSMLVTLAALHRRRAAEAARVEQEDAGSGRAPSAPRSGWLVVARLGGYLSIGAALVATLLGYLNFAMFTAQQMVWGTVVVLATTLLLRFADDFALWLLAPGSALGRMLRLSTGLPPGRLEQAGVLLSAILRIAVVMLGITAFIAPFGNVSALYGWLETLAGGIRIGDNLLRPSSVLWAIGVLVLALALMQVVQRWLVDTYLPKTELDLGARNSISTVARYLGIVLAVLWSLATLGIGFEKLALLASALSVGIGFGLQAITQNFVSGLILLAERPVKIGDWVKIGDQEGDIRRISVRSTEIQVGDRSTLIVPNSELITKTIRNMTTANALGRIQIQFSVPLGTDMGRLRALLLGIYAANETVLEHPEPSVFIDSISGGQVAINSFAYVPSSRNVYGTRSELLFELLQQAAAQGIALVTPTDIHLVRDPAAPAPT</sequence>
<proteinExistence type="inferred from homology"/>
<comment type="similarity">
    <text evidence="2">Belongs to the MscS (TC 1.A.23) family.</text>
</comment>
<dbReference type="PANTHER" id="PTHR30347">
    <property type="entry name" value="POTASSIUM CHANNEL RELATED"/>
    <property type="match status" value="1"/>
</dbReference>
<evidence type="ECO:0000256" key="1">
    <source>
        <dbReference type="ARBA" id="ARBA00004651"/>
    </source>
</evidence>
<evidence type="ECO:0000259" key="9">
    <source>
        <dbReference type="Pfam" id="PF00924"/>
    </source>
</evidence>
<accession>A0A0R0AB89</accession>
<evidence type="ECO:0000313" key="11">
    <source>
        <dbReference type="EMBL" id="KRG42251.1"/>
    </source>
</evidence>
<feature type="domain" description="DUF3772" evidence="10">
    <location>
        <begin position="117"/>
        <end position="179"/>
    </location>
</feature>
<feature type="transmembrane region" description="Helical" evidence="8">
    <location>
        <begin position="351"/>
        <end position="371"/>
    </location>
</feature>
<evidence type="ECO:0000256" key="3">
    <source>
        <dbReference type="ARBA" id="ARBA00022475"/>
    </source>
</evidence>
<dbReference type="Gene3D" id="1.10.287.1260">
    <property type="match status" value="1"/>
</dbReference>
<organism evidence="11 12">
    <name type="scientific">Stenotrophomonas pictorum JCM 9942</name>
    <dbReference type="NCBI Taxonomy" id="1236960"/>
    <lineage>
        <taxon>Bacteria</taxon>
        <taxon>Pseudomonadati</taxon>
        <taxon>Pseudomonadota</taxon>
        <taxon>Gammaproteobacteria</taxon>
        <taxon>Lysobacterales</taxon>
        <taxon>Lysobacteraceae</taxon>
        <taxon>Stenotrophomonas</taxon>
    </lineage>
</organism>
<evidence type="ECO:0000313" key="12">
    <source>
        <dbReference type="Proteomes" id="UP000050836"/>
    </source>
</evidence>
<feature type="region of interest" description="Disordered" evidence="7">
    <location>
        <begin position="1"/>
        <end position="22"/>
    </location>
</feature>
<feature type="transmembrane region" description="Helical" evidence="8">
    <location>
        <begin position="434"/>
        <end position="460"/>
    </location>
</feature>
<dbReference type="GO" id="GO:0005886">
    <property type="term" value="C:plasma membrane"/>
    <property type="evidence" value="ECO:0007669"/>
    <property type="project" value="UniProtKB-SubCell"/>
</dbReference>
<feature type="transmembrane region" description="Helical" evidence="8">
    <location>
        <begin position="235"/>
        <end position="257"/>
    </location>
</feature>
<dbReference type="AlphaFoldDB" id="A0A0R0AB89"/>
<evidence type="ECO:0000256" key="5">
    <source>
        <dbReference type="ARBA" id="ARBA00022989"/>
    </source>
</evidence>
<feature type="transmembrane region" description="Helical" evidence="8">
    <location>
        <begin position="578"/>
        <end position="599"/>
    </location>
</feature>
<evidence type="ECO:0000256" key="4">
    <source>
        <dbReference type="ARBA" id="ARBA00022692"/>
    </source>
</evidence>
<comment type="caution">
    <text evidence="11">The sequence shown here is derived from an EMBL/GenBank/DDBJ whole genome shotgun (WGS) entry which is preliminary data.</text>
</comment>
<dbReference type="InterPro" id="IPR022249">
    <property type="entry name" value="DUF3772"/>
</dbReference>
<keyword evidence="5 8" id="KW-1133">Transmembrane helix</keyword>
<evidence type="ECO:0000256" key="7">
    <source>
        <dbReference type="SAM" id="MobiDB-lite"/>
    </source>
</evidence>
<dbReference type="RefSeq" id="WP_057506076.1">
    <property type="nucleotide sequence ID" value="NZ_LLXS01000020.1"/>
</dbReference>
<feature type="compositionally biased region" description="Low complexity" evidence="7">
    <location>
        <begin position="11"/>
        <end position="21"/>
    </location>
</feature>
<protein>
    <submittedName>
        <fullName evidence="11">Ion channel protein</fullName>
    </submittedName>
</protein>
<evidence type="ECO:0000256" key="6">
    <source>
        <dbReference type="ARBA" id="ARBA00023136"/>
    </source>
</evidence>